<dbReference type="SUPFAM" id="SSF55347">
    <property type="entry name" value="Glyceraldehyde-3-phosphate dehydrogenase-like, C-terminal domain"/>
    <property type="match status" value="1"/>
</dbReference>
<dbReference type="Pfam" id="PF22725">
    <property type="entry name" value="GFO_IDH_MocA_C3"/>
    <property type="match status" value="1"/>
</dbReference>
<dbReference type="SUPFAM" id="SSF51735">
    <property type="entry name" value="NAD(P)-binding Rossmann-fold domains"/>
    <property type="match status" value="1"/>
</dbReference>
<dbReference type="PANTHER" id="PTHR43249">
    <property type="entry name" value="UDP-N-ACETYL-2-AMINO-2-DEOXY-D-GLUCURONATE OXIDASE"/>
    <property type="match status" value="1"/>
</dbReference>
<feature type="domain" description="GFO/IDH/MocA-like oxidoreductase" evidence="2">
    <location>
        <begin position="134"/>
        <end position="256"/>
    </location>
</feature>
<dbReference type="AlphaFoldDB" id="A0A5C6CP97"/>
<accession>A0A5C6CP97</accession>
<dbReference type="OrthoDB" id="9815825at2"/>
<organism evidence="3 4">
    <name type="scientific">Novipirellula galeiformis</name>
    <dbReference type="NCBI Taxonomy" id="2528004"/>
    <lineage>
        <taxon>Bacteria</taxon>
        <taxon>Pseudomonadati</taxon>
        <taxon>Planctomycetota</taxon>
        <taxon>Planctomycetia</taxon>
        <taxon>Pirellulales</taxon>
        <taxon>Pirellulaceae</taxon>
        <taxon>Novipirellula</taxon>
    </lineage>
</organism>
<dbReference type="InterPro" id="IPR052515">
    <property type="entry name" value="Gfo/Idh/MocA_Oxidoreductase"/>
</dbReference>
<dbReference type="PANTHER" id="PTHR43249:SF1">
    <property type="entry name" value="D-GLUCOSIDE 3-DEHYDROGENASE"/>
    <property type="match status" value="1"/>
</dbReference>
<dbReference type="InterPro" id="IPR000683">
    <property type="entry name" value="Gfo/Idh/MocA-like_OxRdtase_N"/>
</dbReference>
<feature type="domain" description="Gfo/Idh/MocA-like oxidoreductase N-terminal" evidence="1">
    <location>
        <begin position="7"/>
        <end position="124"/>
    </location>
</feature>
<evidence type="ECO:0000313" key="3">
    <source>
        <dbReference type="EMBL" id="TWU25427.1"/>
    </source>
</evidence>
<sequence>MTQMKHHVIVIGAGSIGHRHIRCFGDTKRTAVSFVEPREEIRREIESLYPNVRSFASLDEISDWDQFDAAVIATTAPQHLTHAQAMLERGINVLIEKPLAVDVAEAEAFSRTAEAHGKVIAVAYVYRANPLLVQMRDAIRSGEYGKPLEFIAYGGQHFPTYRPAYRETYYRSHESGGGAIQDALTHVFNVGQFLVGPMEKIVVDADHQVLDGVEVEDTVHALARHRDGVMASYVLNQHQPANEMTMTVVCERGQLRMENHRERWRVCTAPDTDWRDFSLPVPLLRDELFVRQADAFLDAIEGKAAPLCDLQEGLQTLRMNVAAISSWRGGQWEAINHQCEK</sequence>
<dbReference type="Gene3D" id="3.30.360.10">
    <property type="entry name" value="Dihydrodipicolinate Reductase, domain 2"/>
    <property type="match status" value="1"/>
</dbReference>
<dbReference type="GO" id="GO:0033712">
    <property type="term" value="F:1,5-anhydro-D-fructose reductase (1,5-anhydro-D-mannitol-forming) activity"/>
    <property type="evidence" value="ECO:0007669"/>
    <property type="project" value="UniProtKB-EC"/>
</dbReference>
<reference evidence="3 4" key="1">
    <citation type="submission" date="2019-02" db="EMBL/GenBank/DDBJ databases">
        <title>Deep-cultivation of Planctomycetes and their phenomic and genomic characterization uncovers novel biology.</title>
        <authorList>
            <person name="Wiegand S."/>
            <person name="Jogler M."/>
            <person name="Boedeker C."/>
            <person name="Pinto D."/>
            <person name="Vollmers J."/>
            <person name="Rivas-Marin E."/>
            <person name="Kohn T."/>
            <person name="Peeters S.H."/>
            <person name="Heuer A."/>
            <person name="Rast P."/>
            <person name="Oberbeckmann S."/>
            <person name="Bunk B."/>
            <person name="Jeske O."/>
            <person name="Meyerdierks A."/>
            <person name="Storesund J.E."/>
            <person name="Kallscheuer N."/>
            <person name="Luecker S."/>
            <person name="Lage O.M."/>
            <person name="Pohl T."/>
            <person name="Merkel B.J."/>
            <person name="Hornburger P."/>
            <person name="Mueller R.-W."/>
            <person name="Bruemmer F."/>
            <person name="Labrenz M."/>
            <person name="Spormann A.M."/>
            <person name="Op Den Camp H."/>
            <person name="Overmann J."/>
            <person name="Amann R."/>
            <person name="Jetten M.S.M."/>
            <person name="Mascher T."/>
            <person name="Medema M.H."/>
            <person name="Devos D.P."/>
            <person name="Kaster A.-K."/>
            <person name="Ovreas L."/>
            <person name="Rohde M."/>
            <person name="Galperin M.Y."/>
            <person name="Jogler C."/>
        </authorList>
    </citation>
    <scope>NUCLEOTIDE SEQUENCE [LARGE SCALE GENOMIC DNA]</scope>
    <source>
        <strain evidence="3 4">Pla52o</strain>
    </source>
</reference>
<dbReference type="EMBL" id="SJPT01000002">
    <property type="protein sequence ID" value="TWU25427.1"/>
    <property type="molecule type" value="Genomic_DNA"/>
</dbReference>
<proteinExistence type="predicted"/>
<name>A0A5C6CP97_9BACT</name>
<evidence type="ECO:0000259" key="1">
    <source>
        <dbReference type="Pfam" id="PF01408"/>
    </source>
</evidence>
<comment type="caution">
    <text evidence="3">The sequence shown here is derived from an EMBL/GenBank/DDBJ whole genome shotgun (WGS) entry which is preliminary data.</text>
</comment>
<gene>
    <name evidence="3" type="primary">afr_3</name>
    <name evidence="3" type="ORF">Pla52o_17280</name>
</gene>
<dbReference type="Pfam" id="PF01408">
    <property type="entry name" value="GFO_IDH_MocA"/>
    <property type="match status" value="1"/>
</dbReference>
<dbReference type="InterPro" id="IPR036291">
    <property type="entry name" value="NAD(P)-bd_dom_sf"/>
</dbReference>
<protein>
    <submittedName>
        <fullName evidence="3">1,5-anhydro-D-fructose reductase</fullName>
        <ecNumber evidence="3">1.1.1.292</ecNumber>
    </submittedName>
</protein>
<keyword evidence="3" id="KW-0560">Oxidoreductase</keyword>
<evidence type="ECO:0000313" key="4">
    <source>
        <dbReference type="Proteomes" id="UP000316304"/>
    </source>
</evidence>
<dbReference type="InterPro" id="IPR055170">
    <property type="entry name" value="GFO_IDH_MocA-like_dom"/>
</dbReference>
<evidence type="ECO:0000259" key="2">
    <source>
        <dbReference type="Pfam" id="PF22725"/>
    </source>
</evidence>
<dbReference type="EC" id="1.1.1.292" evidence="3"/>
<dbReference type="GO" id="GO:0000166">
    <property type="term" value="F:nucleotide binding"/>
    <property type="evidence" value="ECO:0007669"/>
    <property type="project" value="InterPro"/>
</dbReference>
<dbReference type="Proteomes" id="UP000316304">
    <property type="component" value="Unassembled WGS sequence"/>
</dbReference>
<dbReference type="Gene3D" id="3.40.50.720">
    <property type="entry name" value="NAD(P)-binding Rossmann-like Domain"/>
    <property type="match status" value="1"/>
</dbReference>
<keyword evidence="4" id="KW-1185">Reference proteome</keyword>